<dbReference type="AlphaFoldDB" id="A0AAV7KMZ7"/>
<sequence>MRHTGGAHFMLQAQKPLIGSTTDPRGSEVLPARLEIALGHLCETHEVDVPKAPTRRECAIQECAHRATNTSRQGPGRFLHHWAEGCILHPLLSILQDEYCNYSPRFTQSSRD</sequence>
<organism evidence="1 2">
    <name type="scientific">Pleurodeles waltl</name>
    <name type="common">Iberian ribbed newt</name>
    <dbReference type="NCBI Taxonomy" id="8319"/>
    <lineage>
        <taxon>Eukaryota</taxon>
        <taxon>Metazoa</taxon>
        <taxon>Chordata</taxon>
        <taxon>Craniata</taxon>
        <taxon>Vertebrata</taxon>
        <taxon>Euteleostomi</taxon>
        <taxon>Amphibia</taxon>
        <taxon>Batrachia</taxon>
        <taxon>Caudata</taxon>
        <taxon>Salamandroidea</taxon>
        <taxon>Salamandridae</taxon>
        <taxon>Pleurodelinae</taxon>
        <taxon>Pleurodeles</taxon>
    </lineage>
</organism>
<reference evidence="1" key="1">
    <citation type="journal article" date="2022" name="bioRxiv">
        <title>Sequencing and chromosome-scale assembly of the giantPleurodeles waltlgenome.</title>
        <authorList>
            <person name="Brown T."/>
            <person name="Elewa A."/>
            <person name="Iarovenko S."/>
            <person name="Subramanian E."/>
            <person name="Araus A.J."/>
            <person name="Petzold A."/>
            <person name="Susuki M."/>
            <person name="Suzuki K.-i.T."/>
            <person name="Hayashi T."/>
            <person name="Toyoda A."/>
            <person name="Oliveira C."/>
            <person name="Osipova E."/>
            <person name="Leigh N.D."/>
            <person name="Simon A."/>
            <person name="Yun M.H."/>
        </authorList>
    </citation>
    <scope>NUCLEOTIDE SEQUENCE</scope>
    <source>
        <strain evidence="1">20211129_DDA</strain>
        <tissue evidence="1">Liver</tissue>
    </source>
</reference>
<gene>
    <name evidence="1" type="ORF">NDU88_000855</name>
</gene>
<accession>A0AAV7KMZ7</accession>
<dbReference type="EMBL" id="JANPWB010000016">
    <property type="protein sequence ID" value="KAJ1080661.1"/>
    <property type="molecule type" value="Genomic_DNA"/>
</dbReference>
<comment type="caution">
    <text evidence="1">The sequence shown here is derived from an EMBL/GenBank/DDBJ whole genome shotgun (WGS) entry which is preliminary data.</text>
</comment>
<proteinExistence type="predicted"/>
<dbReference type="Proteomes" id="UP001066276">
    <property type="component" value="Chromosome 12"/>
</dbReference>
<evidence type="ECO:0000313" key="1">
    <source>
        <dbReference type="EMBL" id="KAJ1080661.1"/>
    </source>
</evidence>
<evidence type="ECO:0000313" key="2">
    <source>
        <dbReference type="Proteomes" id="UP001066276"/>
    </source>
</evidence>
<keyword evidence="2" id="KW-1185">Reference proteome</keyword>
<name>A0AAV7KMZ7_PLEWA</name>
<protein>
    <submittedName>
        <fullName evidence="1">Uncharacterized protein</fullName>
    </submittedName>
</protein>